<protein>
    <recommendedName>
        <fullName evidence="5">Lipoprotein</fullName>
    </recommendedName>
</protein>
<evidence type="ECO:0000313" key="4">
    <source>
        <dbReference type="Proteomes" id="UP001620520"/>
    </source>
</evidence>
<accession>A0ABW8N4C9</accession>
<evidence type="ECO:0000256" key="1">
    <source>
        <dbReference type="SAM" id="MobiDB-lite"/>
    </source>
</evidence>
<keyword evidence="2" id="KW-0732">Signal</keyword>
<feature type="compositionally biased region" description="Basic and acidic residues" evidence="1">
    <location>
        <begin position="32"/>
        <end position="43"/>
    </location>
</feature>
<keyword evidence="4" id="KW-1185">Reference proteome</keyword>
<gene>
    <name evidence="3" type="ORF">ABIA52_000050</name>
</gene>
<dbReference type="PROSITE" id="PS51257">
    <property type="entry name" value="PROKAR_LIPOPROTEIN"/>
    <property type="match status" value="1"/>
</dbReference>
<evidence type="ECO:0008006" key="5">
    <source>
        <dbReference type="Google" id="ProtNLM"/>
    </source>
</evidence>
<organism evidence="3 4">
    <name type="scientific">Paenarthrobacter histidinolovorans</name>
    <dbReference type="NCBI Taxonomy" id="43664"/>
    <lineage>
        <taxon>Bacteria</taxon>
        <taxon>Bacillati</taxon>
        <taxon>Actinomycetota</taxon>
        <taxon>Actinomycetes</taxon>
        <taxon>Micrococcales</taxon>
        <taxon>Micrococcaceae</taxon>
        <taxon>Paenarthrobacter</taxon>
    </lineage>
</organism>
<dbReference type="EMBL" id="JBIYEW010000001">
    <property type="protein sequence ID" value="MFK4637161.1"/>
    <property type="molecule type" value="Genomic_DNA"/>
</dbReference>
<name>A0ABW8N4C9_9MICC</name>
<dbReference type="Proteomes" id="UP001620520">
    <property type="component" value="Unassembled WGS sequence"/>
</dbReference>
<feature type="region of interest" description="Disordered" evidence="1">
    <location>
        <begin position="24"/>
        <end position="44"/>
    </location>
</feature>
<evidence type="ECO:0000313" key="3">
    <source>
        <dbReference type="EMBL" id="MFK4637161.1"/>
    </source>
</evidence>
<proteinExistence type="predicted"/>
<evidence type="ECO:0000256" key="2">
    <source>
        <dbReference type="SAM" id="SignalP"/>
    </source>
</evidence>
<dbReference type="RefSeq" id="WP_404593150.1">
    <property type="nucleotide sequence ID" value="NZ_JBIYEW010000001.1"/>
</dbReference>
<reference evidence="3 4" key="1">
    <citation type="submission" date="2024-10" db="EMBL/GenBank/DDBJ databases">
        <title>Novel secondary metabolite-producing bacteria for plant disease control.</title>
        <authorList>
            <person name="Chevrette M."/>
        </authorList>
    </citation>
    <scope>NUCLEOTIDE SEQUENCE [LARGE SCALE GENOMIC DNA]</scope>
    <source>
        <strain evidence="3 4">J30 TE3557</strain>
    </source>
</reference>
<feature type="signal peptide" evidence="2">
    <location>
        <begin position="1"/>
        <end position="19"/>
    </location>
</feature>
<sequence>MKKAVLCVLLAGLALASCAAPAPSAAPVPATAHDDHDGDEHYPDVPAVTWSAADEQAAKDTAVKAMTLYARPGVDERQWITDLAPLLAPDYLTEAQYINPARIPVTELKGTPVLDREAGDPLTVHAVFETNAGRWGVLLHRAGQTGPWLAHAIAPKEGQ</sequence>
<comment type="caution">
    <text evidence="3">The sequence shown here is derived from an EMBL/GenBank/DDBJ whole genome shotgun (WGS) entry which is preliminary data.</text>
</comment>
<feature type="chain" id="PRO_5045459912" description="Lipoprotein" evidence="2">
    <location>
        <begin position="20"/>
        <end position="159"/>
    </location>
</feature>